<reference evidence="3" key="1">
    <citation type="journal article" date="2020" name="MBio">
        <title>Horizontal gene transfer to a defensive symbiont with a reduced genome amongst a multipartite beetle microbiome.</title>
        <authorList>
            <person name="Waterworth S.C."/>
            <person name="Florez L.V."/>
            <person name="Rees E.R."/>
            <person name="Hertweck C."/>
            <person name="Kaltenpoth M."/>
            <person name="Kwan J.C."/>
        </authorList>
    </citation>
    <scope>NUCLEOTIDE SEQUENCE [LARGE SCALE GENOMIC DNA]</scope>
</reference>
<dbReference type="EMBL" id="WNDQ01000010">
    <property type="protein sequence ID" value="KAF1022602.1"/>
    <property type="molecule type" value="Genomic_DNA"/>
</dbReference>
<name>A0A7V8FQM2_9BURK</name>
<evidence type="ECO:0000313" key="2">
    <source>
        <dbReference type="EMBL" id="KAF1022602.1"/>
    </source>
</evidence>
<sequence length="317" mass="33269">MKILVTGGRGFLGAWVLKALLEDGHAARVFDRPGDRALVRLIVGPMADAIEWHEGDIASAADVALAALGCDSAIHLAGLLTLDCRDDPLRAVDINIKGTIHVFEAARRQGWRGIAYASSAGVYGPDDASSPAPATVYGATKLACEGIARAYWGEPAAQDDGRPHRVASVGLRPFVIYGAGRESGSSAGPSLACRAIARGQPYEIAFTGATGLVYVEDVARVLVAAATQGHEGARVFNMAGDVFTTDQLLARLRALGPGAALSAAGAPLPIAADLPADDLRQLLPGYRPTPLDEGLRRTLAVYRREVGLPIPERTFYP</sequence>
<evidence type="ECO:0000313" key="3">
    <source>
        <dbReference type="Proteomes" id="UP000461670"/>
    </source>
</evidence>
<dbReference type="Pfam" id="PF01370">
    <property type="entry name" value="Epimerase"/>
    <property type="match status" value="1"/>
</dbReference>
<accession>A0A7V8FQM2</accession>
<dbReference type="Proteomes" id="UP000461670">
    <property type="component" value="Unassembled WGS sequence"/>
</dbReference>
<dbReference type="Gene3D" id="3.40.50.720">
    <property type="entry name" value="NAD(P)-binding Rossmann-like Domain"/>
    <property type="match status" value="1"/>
</dbReference>
<dbReference type="InterPro" id="IPR050177">
    <property type="entry name" value="Lipid_A_modif_metabolic_enz"/>
</dbReference>
<gene>
    <name evidence="2" type="primary">galE_1</name>
    <name evidence="2" type="ORF">GAK30_00975</name>
</gene>
<proteinExistence type="predicted"/>
<dbReference type="InterPro" id="IPR001509">
    <property type="entry name" value="Epimerase_deHydtase"/>
</dbReference>
<dbReference type="AlphaFoldDB" id="A0A7V8FQM2"/>
<dbReference type="InterPro" id="IPR036291">
    <property type="entry name" value="NAD(P)-bd_dom_sf"/>
</dbReference>
<comment type="caution">
    <text evidence="2">The sequence shown here is derived from an EMBL/GenBank/DDBJ whole genome shotgun (WGS) entry which is preliminary data.</text>
</comment>
<protein>
    <submittedName>
        <fullName evidence="2">UDP-glucose 4-epimerase</fullName>
    </submittedName>
</protein>
<evidence type="ECO:0000259" key="1">
    <source>
        <dbReference type="Pfam" id="PF01370"/>
    </source>
</evidence>
<dbReference type="PANTHER" id="PTHR43245">
    <property type="entry name" value="BIFUNCTIONAL POLYMYXIN RESISTANCE PROTEIN ARNA"/>
    <property type="match status" value="1"/>
</dbReference>
<feature type="domain" description="NAD-dependent epimerase/dehydratase" evidence="1">
    <location>
        <begin position="3"/>
        <end position="238"/>
    </location>
</feature>
<organism evidence="2 3">
    <name type="scientific">Paracidovorax wautersii</name>
    <dbReference type="NCBI Taxonomy" id="1177982"/>
    <lineage>
        <taxon>Bacteria</taxon>
        <taxon>Pseudomonadati</taxon>
        <taxon>Pseudomonadota</taxon>
        <taxon>Betaproteobacteria</taxon>
        <taxon>Burkholderiales</taxon>
        <taxon>Comamonadaceae</taxon>
        <taxon>Paracidovorax</taxon>
    </lineage>
</organism>
<dbReference type="SUPFAM" id="SSF51735">
    <property type="entry name" value="NAD(P)-binding Rossmann-fold domains"/>
    <property type="match status" value="1"/>
</dbReference>
<dbReference type="CDD" id="cd08946">
    <property type="entry name" value="SDR_e"/>
    <property type="match status" value="1"/>
</dbReference>